<dbReference type="RefSeq" id="WP_042152943.1">
    <property type="nucleotide sequence ID" value="NZ_CM002803.1"/>
</dbReference>
<dbReference type="STRING" id="388467.A19Y_1280"/>
<gene>
    <name evidence="1" type="ORF">A19Y_1280</name>
</gene>
<dbReference type="AlphaFoldDB" id="A0A073CEP6"/>
<dbReference type="PATRIC" id="fig|388467.6.peg.1218"/>
<evidence type="ECO:0000313" key="1">
    <source>
        <dbReference type="EMBL" id="KEI66352.1"/>
    </source>
</evidence>
<evidence type="ECO:0008006" key="3">
    <source>
        <dbReference type="Google" id="ProtNLM"/>
    </source>
</evidence>
<sequence>MTLDVRYGRSFVHDLMNLEASAYSRVYHFVFLEFKNVNNIKDLPELKSLGSSAIFYRFTLENHLIGIEVTGQIVKFVRILPKPRL</sequence>
<dbReference type="Proteomes" id="UP000027395">
    <property type="component" value="Chromosome"/>
</dbReference>
<keyword evidence="2" id="KW-1185">Reference proteome</keyword>
<reference evidence="1 2" key="1">
    <citation type="journal article" date="2014" name="Appl. Environ. Microbiol.">
        <title>Elucidation of insertion elements encoded on plasmids and in vitro construction of shuttle vectors from the toxic cyanobacterium Planktothrix.</title>
        <authorList>
            <person name="Christiansen G."/>
            <person name="Goesmann A."/>
            <person name="Kurmayer R."/>
        </authorList>
    </citation>
    <scope>NUCLEOTIDE SEQUENCE [LARGE SCALE GENOMIC DNA]</scope>
    <source>
        <strain evidence="1 2">NIVA-CYA 126/8</strain>
    </source>
</reference>
<dbReference type="HOGENOM" id="CLU_155761_5_0_3"/>
<name>A0A073CEP6_PLAA1</name>
<dbReference type="GeneID" id="77287508"/>
<dbReference type="EMBL" id="CM002803">
    <property type="protein sequence ID" value="KEI66352.1"/>
    <property type="molecule type" value="Genomic_DNA"/>
</dbReference>
<organism evidence="1 2">
    <name type="scientific">Planktothrix agardhii (strain NIVA-CYA 126/8)</name>
    <dbReference type="NCBI Taxonomy" id="388467"/>
    <lineage>
        <taxon>Bacteria</taxon>
        <taxon>Bacillati</taxon>
        <taxon>Cyanobacteriota</taxon>
        <taxon>Cyanophyceae</taxon>
        <taxon>Oscillatoriophycideae</taxon>
        <taxon>Oscillatoriales</taxon>
        <taxon>Microcoleaceae</taxon>
        <taxon>Planktothrix</taxon>
    </lineage>
</organism>
<protein>
    <recommendedName>
        <fullName evidence="3">Cytotoxic translational repressor of toxin-antitoxin stability system</fullName>
    </recommendedName>
</protein>
<proteinExistence type="predicted"/>
<accession>A0A073CEP6</accession>
<evidence type="ECO:0000313" key="2">
    <source>
        <dbReference type="Proteomes" id="UP000027395"/>
    </source>
</evidence>
<dbReference type="eggNOG" id="ENOG5032ZHU">
    <property type="taxonomic scope" value="Bacteria"/>
</dbReference>